<dbReference type="PROSITE" id="PS00676">
    <property type="entry name" value="SIGMA54_INTERACT_2"/>
    <property type="match status" value="1"/>
</dbReference>
<evidence type="ECO:0008006" key="12">
    <source>
        <dbReference type="Google" id="ProtNLM"/>
    </source>
</evidence>
<dbReference type="GO" id="GO:0006355">
    <property type="term" value="P:regulation of DNA-templated transcription"/>
    <property type="evidence" value="ECO:0007669"/>
    <property type="project" value="InterPro"/>
</dbReference>
<evidence type="ECO:0000256" key="1">
    <source>
        <dbReference type="ARBA" id="ARBA00022553"/>
    </source>
</evidence>
<evidence type="ECO:0000259" key="9">
    <source>
        <dbReference type="PROSITE" id="PS50110"/>
    </source>
</evidence>
<dbReference type="InterPro" id="IPR027417">
    <property type="entry name" value="P-loop_NTPase"/>
</dbReference>
<dbReference type="GO" id="GO:0005524">
    <property type="term" value="F:ATP binding"/>
    <property type="evidence" value="ECO:0007669"/>
    <property type="project" value="UniProtKB-KW"/>
</dbReference>
<dbReference type="FunFam" id="3.40.50.2300:FF:000018">
    <property type="entry name" value="DNA-binding transcriptional regulator NtrC"/>
    <property type="match status" value="1"/>
</dbReference>
<dbReference type="SUPFAM" id="SSF52172">
    <property type="entry name" value="CheY-like"/>
    <property type="match status" value="1"/>
</dbReference>
<keyword evidence="6" id="KW-0804">Transcription</keyword>
<dbReference type="Gene3D" id="1.10.8.60">
    <property type="match status" value="1"/>
</dbReference>
<dbReference type="InterPro" id="IPR025944">
    <property type="entry name" value="Sigma_54_int_dom_CS"/>
</dbReference>
<evidence type="ECO:0000259" key="8">
    <source>
        <dbReference type="PROSITE" id="PS50045"/>
    </source>
</evidence>
<keyword evidence="3" id="KW-0067">ATP-binding</keyword>
<dbReference type="PRINTS" id="PR01590">
    <property type="entry name" value="HTHFIS"/>
</dbReference>
<dbReference type="InterPro" id="IPR058031">
    <property type="entry name" value="AAA_lid_NorR"/>
</dbReference>
<dbReference type="InterPro" id="IPR025943">
    <property type="entry name" value="Sigma_54_int_dom_ATP-bd_2"/>
</dbReference>
<dbReference type="SMART" id="SM00382">
    <property type="entry name" value="AAA"/>
    <property type="match status" value="1"/>
</dbReference>
<feature type="domain" description="Sigma-54 factor interaction" evidence="8">
    <location>
        <begin position="139"/>
        <end position="368"/>
    </location>
</feature>
<evidence type="ECO:0000256" key="6">
    <source>
        <dbReference type="ARBA" id="ARBA00023163"/>
    </source>
</evidence>
<dbReference type="PANTHER" id="PTHR32071">
    <property type="entry name" value="TRANSCRIPTIONAL REGULATORY PROTEIN"/>
    <property type="match status" value="1"/>
</dbReference>
<dbReference type="Gene3D" id="3.40.50.2300">
    <property type="match status" value="1"/>
</dbReference>
<protein>
    <recommendedName>
        <fullName evidence="12">Sigma-54-dependent Fis family transcriptional regulator</fullName>
    </recommendedName>
</protein>
<dbReference type="GO" id="GO:0043565">
    <property type="term" value="F:sequence-specific DNA binding"/>
    <property type="evidence" value="ECO:0007669"/>
    <property type="project" value="InterPro"/>
</dbReference>
<feature type="domain" description="Response regulatory" evidence="9">
    <location>
        <begin position="7"/>
        <end position="121"/>
    </location>
</feature>
<evidence type="ECO:0000313" key="11">
    <source>
        <dbReference type="Proteomes" id="UP000179266"/>
    </source>
</evidence>
<dbReference type="AlphaFoldDB" id="A0A1F7RJI1"/>
<dbReference type="SUPFAM" id="SSF52540">
    <property type="entry name" value="P-loop containing nucleoside triphosphate hydrolases"/>
    <property type="match status" value="1"/>
</dbReference>
<dbReference type="PANTHER" id="PTHR32071:SF21">
    <property type="entry name" value="TRANSCRIPTIONAL REGULATORY PROTEIN FLGR"/>
    <property type="match status" value="1"/>
</dbReference>
<dbReference type="Gene3D" id="3.40.50.300">
    <property type="entry name" value="P-loop containing nucleotide triphosphate hydrolases"/>
    <property type="match status" value="1"/>
</dbReference>
<dbReference type="Pfam" id="PF00158">
    <property type="entry name" value="Sigma54_activat"/>
    <property type="match status" value="1"/>
</dbReference>
<dbReference type="GO" id="GO:0000160">
    <property type="term" value="P:phosphorelay signal transduction system"/>
    <property type="evidence" value="ECO:0007669"/>
    <property type="project" value="InterPro"/>
</dbReference>
<dbReference type="EMBL" id="MGDD01000355">
    <property type="protein sequence ID" value="OGL41067.1"/>
    <property type="molecule type" value="Genomic_DNA"/>
</dbReference>
<dbReference type="InterPro" id="IPR003593">
    <property type="entry name" value="AAA+_ATPase"/>
</dbReference>
<comment type="caution">
    <text evidence="10">The sequence shown here is derived from an EMBL/GenBank/DDBJ whole genome shotgun (WGS) entry which is preliminary data.</text>
</comment>
<organism evidence="10 11">
    <name type="scientific">Candidatus Schekmanbacteria bacterium RBG_13_48_7</name>
    <dbReference type="NCBI Taxonomy" id="1817878"/>
    <lineage>
        <taxon>Bacteria</taxon>
        <taxon>Candidatus Schekmaniibacteriota</taxon>
    </lineage>
</organism>
<evidence type="ECO:0000256" key="4">
    <source>
        <dbReference type="ARBA" id="ARBA00023015"/>
    </source>
</evidence>
<dbReference type="PROSITE" id="PS50110">
    <property type="entry name" value="RESPONSE_REGULATORY"/>
    <property type="match status" value="1"/>
</dbReference>
<dbReference type="Proteomes" id="UP000179266">
    <property type="component" value="Unassembled WGS sequence"/>
</dbReference>
<dbReference type="SMART" id="SM00448">
    <property type="entry name" value="REC"/>
    <property type="match status" value="1"/>
</dbReference>
<dbReference type="Pfam" id="PF02954">
    <property type="entry name" value="HTH_8"/>
    <property type="match status" value="1"/>
</dbReference>
<accession>A0A1F7RJI1</accession>
<dbReference type="Pfam" id="PF00072">
    <property type="entry name" value="Response_reg"/>
    <property type="match status" value="1"/>
</dbReference>
<dbReference type="SUPFAM" id="SSF46689">
    <property type="entry name" value="Homeodomain-like"/>
    <property type="match status" value="1"/>
</dbReference>
<dbReference type="InterPro" id="IPR002197">
    <property type="entry name" value="HTH_Fis"/>
</dbReference>
<keyword evidence="4" id="KW-0805">Transcription regulation</keyword>
<reference evidence="10 11" key="1">
    <citation type="journal article" date="2016" name="Nat. Commun.">
        <title>Thousands of microbial genomes shed light on interconnected biogeochemical processes in an aquifer system.</title>
        <authorList>
            <person name="Anantharaman K."/>
            <person name="Brown C.T."/>
            <person name="Hug L.A."/>
            <person name="Sharon I."/>
            <person name="Castelle C.J."/>
            <person name="Probst A.J."/>
            <person name="Thomas B.C."/>
            <person name="Singh A."/>
            <person name="Wilkins M.J."/>
            <person name="Karaoz U."/>
            <person name="Brodie E.L."/>
            <person name="Williams K.H."/>
            <person name="Hubbard S.S."/>
            <person name="Banfield J.F."/>
        </authorList>
    </citation>
    <scope>NUCLEOTIDE SEQUENCE [LARGE SCALE GENOMIC DNA]</scope>
</reference>
<dbReference type="Pfam" id="PF25601">
    <property type="entry name" value="AAA_lid_14"/>
    <property type="match status" value="1"/>
</dbReference>
<gene>
    <name evidence="10" type="ORF">A2161_08105</name>
</gene>
<dbReference type="InterPro" id="IPR002078">
    <property type="entry name" value="Sigma_54_int"/>
</dbReference>
<name>A0A1F7RJI1_9BACT</name>
<dbReference type="PROSITE" id="PS50045">
    <property type="entry name" value="SIGMA54_INTERACT_4"/>
    <property type="match status" value="1"/>
</dbReference>
<evidence type="ECO:0000313" key="10">
    <source>
        <dbReference type="EMBL" id="OGL41067.1"/>
    </source>
</evidence>
<keyword evidence="5" id="KW-0238">DNA-binding</keyword>
<evidence type="ECO:0000256" key="3">
    <source>
        <dbReference type="ARBA" id="ARBA00022840"/>
    </source>
</evidence>
<dbReference type="CDD" id="cd00009">
    <property type="entry name" value="AAA"/>
    <property type="match status" value="1"/>
</dbReference>
<evidence type="ECO:0000256" key="2">
    <source>
        <dbReference type="ARBA" id="ARBA00022741"/>
    </source>
</evidence>
<dbReference type="InterPro" id="IPR001789">
    <property type="entry name" value="Sig_transdc_resp-reg_receiver"/>
</dbReference>
<dbReference type="InterPro" id="IPR009057">
    <property type="entry name" value="Homeodomain-like_sf"/>
</dbReference>
<evidence type="ECO:0000256" key="7">
    <source>
        <dbReference type="PROSITE-ProRule" id="PRU00169"/>
    </source>
</evidence>
<dbReference type="FunFam" id="3.40.50.300:FF:000006">
    <property type="entry name" value="DNA-binding transcriptional regulator NtrC"/>
    <property type="match status" value="1"/>
</dbReference>
<keyword evidence="1 7" id="KW-0597">Phosphoprotein</keyword>
<dbReference type="InterPro" id="IPR011006">
    <property type="entry name" value="CheY-like_superfamily"/>
</dbReference>
<keyword evidence="2" id="KW-0547">Nucleotide-binding</keyword>
<dbReference type="Gene3D" id="1.10.10.60">
    <property type="entry name" value="Homeodomain-like"/>
    <property type="match status" value="1"/>
</dbReference>
<evidence type="ECO:0000256" key="5">
    <source>
        <dbReference type="ARBA" id="ARBA00023125"/>
    </source>
</evidence>
<proteinExistence type="predicted"/>
<feature type="modified residue" description="4-aspartylphosphate" evidence="7">
    <location>
        <position position="56"/>
    </location>
</feature>
<sequence length="450" mass="50947">MLEQDLKILVIDDDFQMLTAIEKSLSIDDIHADTASNGFEALAKISDESYQVVVTDIRMDGMSGMDLLKQIKERHPDIIVIVMTAYGTIDIAIEAMQNGAADFLVKPFSSEDLIGILNRAIQRNNKHKLSRSSSGKVQIITESSKMKEILNLAKRVANSRASVLIQAESGTGKELLARYIHECSPRSNNPYVAVNCAAVPKELLESELFGHEKGSFTGAITRKIGKFEIAHTGTLVLDEIGEMEHSLQAKILRALQEQEIDRVGGRKPVPIDVRVIATTNQDIPRLIKEDKFREDLYYRINVIPLGLPPLRERQEDIEPLAEYFCKKYSIENNKSKIILNKETLNLLYRYNWPGNVRELENIIHRAVVISNDEEIKPQHLFLNNQVHTSGARVEIRVGVSMKETEKQLIYKTLEETKNNRTHAAKLLGISIRTLRNKLRDYREEEGIIPG</sequence>
<dbReference type="PROSITE" id="PS00688">
    <property type="entry name" value="SIGMA54_INTERACT_3"/>
    <property type="match status" value="1"/>
</dbReference>